<dbReference type="Gene3D" id="1.10.10.10">
    <property type="entry name" value="Winged helix-like DNA-binding domain superfamily/Winged helix DNA-binding domain"/>
    <property type="match status" value="3"/>
</dbReference>
<dbReference type="AlphaFoldDB" id="A0AA47LYY9"/>
<feature type="compositionally biased region" description="Low complexity" evidence="8">
    <location>
        <begin position="93"/>
        <end position="112"/>
    </location>
</feature>
<dbReference type="CDD" id="cd00073">
    <property type="entry name" value="H15"/>
    <property type="match status" value="1"/>
</dbReference>
<name>A0AA47LYY9_MERPO</name>
<protein>
    <recommendedName>
        <fullName evidence="3">Heterochromatin protein 1-binding protein 3</fullName>
    </recommendedName>
</protein>
<dbReference type="EMBL" id="JAOPHQ010006734">
    <property type="protein sequence ID" value="KAK0130553.1"/>
    <property type="molecule type" value="Genomic_DNA"/>
</dbReference>
<evidence type="ECO:0000256" key="7">
    <source>
        <dbReference type="ARBA" id="ARBA00023242"/>
    </source>
</evidence>
<dbReference type="SUPFAM" id="SSF46785">
    <property type="entry name" value="Winged helix' DNA-binding domain"/>
    <property type="match status" value="3"/>
</dbReference>
<dbReference type="GO" id="GO:0070828">
    <property type="term" value="P:heterochromatin organization"/>
    <property type="evidence" value="ECO:0007669"/>
    <property type="project" value="TreeGrafter"/>
</dbReference>
<evidence type="ECO:0000256" key="5">
    <source>
        <dbReference type="ARBA" id="ARBA00022737"/>
    </source>
</evidence>
<accession>A0AA47LYY9</accession>
<dbReference type="PANTHER" id="PTHR15832:SF1">
    <property type="entry name" value="HETEROCHROMATIN PROTEIN 1-BINDING PROTEIN 3"/>
    <property type="match status" value="1"/>
</dbReference>
<comment type="subcellular location">
    <subcellularLocation>
        <location evidence="2">Chromosome</location>
    </subcellularLocation>
    <subcellularLocation>
        <location evidence="1">Nucleus</location>
    </subcellularLocation>
</comment>
<evidence type="ECO:0000313" key="11">
    <source>
        <dbReference type="Proteomes" id="UP001174136"/>
    </source>
</evidence>
<dbReference type="GO" id="GO:0000786">
    <property type="term" value="C:nucleosome"/>
    <property type="evidence" value="ECO:0007669"/>
    <property type="project" value="InterPro"/>
</dbReference>
<evidence type="ECO:0000313" key="10">
    <source>
        <dbReference type="EMBL" id="KAK0130553.1"/>
    </source>
</evidence>
<dbReference type="PROSITE" id="PS51504">
    <property type="entry name" value="H15"/>
    <property type="match status" value="3"/>
</dbReference>
<reference evidence="10" key="1">
    <citation type="journal article" date="2023" name="Front. Mar. Sci.">
        <title>A new Merluccius polli reference genome to investigate the effects of global change in West African waters.</title>
        <authorList>
            <person name="Mateo J.L."/>
            <person name="Blanco-Fernandez C."/>
            <person name="Garcia-Vazquez E."/>
            <person name="Machado-Schiaffino G."/>
        </authorList>
    </citation>
    <scope>NUCLEOTIDE SEQUENCE</scope>
    <source>
        <strain evidence="10">C29</strain>
        <tissue evidence="10">Fin</tissue>
    </source>
</reference>
<dbReference type="PANTHER" id="PTHR15832">
    <property type="entry name" value="SHC (SRC HOMOLOGY DOMAIN C-TERMINAL) ADAPTOR HOMOLOG"/>
    <property type="match status" value="1"/>
</dbReference>
<feature type="domain" description="H15" evidence="9">
    <location>
        <begin position="249"/>
        <end position="322"/>
    </location>
</feature>
<feature type="domain" description="H15" evidence="9">
    <location>
        <begin position="330"/>
        <end position="405"/>
    </location>
</feature>
<keyword evidence="6" id="KW-0238">DNA-binding</keyword>
<dbReference type="InterPro" id="IPR005818">
    <property type="entry name" value="Histone_H1/H5_H15"/>
</dbReference>
<proteinExistence type="predicted"/>
<dbReference type="Proteomes" id="UP001174136">
    <property type="component" value="Unassembled WGS sequence"/>
</dbReference>
<feature type="compositionally biased region" description="Low complexity" evidence="8">
    <location>
        <begin position="1"/>
        <end position="11"/>
    </location>
</feature>
<evidence type="ECO:0000256" key="3">
    <source>
        <dbReference type="ARBA" id="ARBA00019297"/>
    </source>
</evidence>
<feature type="region of interest" description="Disordered" evidence="8">
    <location>
        <begin position="1"/>
        <end position="32"/>
    </location>
</feature>
<evidence type="ECO:0000256" key="6">
    <source>
        <dbReference type="ARBA" id="ARBA00023125"/>
    </source>
</evidence>
<sequence>MGRVAAAAETNGEGGAAKDGGGGGEAAADADAENEGHAMPTVANGETVKCRDCAEGQCATHCFVLLIRDKSGVITVKYRSPAPKPTAPHLVLSSSSSCSSSSCSSSCSSSSSGAPRMKDGVKLGKTKVKKLKRTIPPWASVSANKKIPVAAGFSRPQPKVEEVLLEAVMSGSDHSGMSYMSILKYMMKKYPSLELEKRKYLIKKALKKHLEKGTIKQLKGKGLAGSFAARKQPTPKASAKKSVLPVGMKSETLGDALPLIITRLCEPKEASYIFIKKYLEQHFPHLHNRPDMLKTALVRAVTKGHLERITGKGASGTFQLKRAGDKVLLSGGPLEDAISTAIIAMNEPKTCSTNKLLSYLCHAHQDSSETRIVALLRKTLTKCKMLGWMDQITGSGLSGTYRLAFPYYPRYRPATRNGSGGDRTCSACTDLTTGRILVPSTDTVLEYILYHMVW</sequence>
<evidence type="ECO:0000256" key="8">
    <source>
        <dbReference type="SAM" id="MobiDB-lite"/>
    </source>
</evidence>
<keyword evidence="11" id="KW-1185">Reference proteome</keyword>
<keyword evidence="4" id="KW-0158">Chromosome</keyword>
<dbReference type="SMART" id="SM00526">
    <property type="entry name" value="H15"/>
    <property type="match status" value="3"/>
</dbReference>
<keyword evidence="5" id="KW-0677">Repeat</keyword>
<feature type="region of interest" description="Disordered" evidence="8">
    <location>
        <begin position="80"/>
        <end position="119"/>
    </location>
</feature>
<dbReference type="GO" id="GO:0003677">
    <property type="term" value="F:DNA binding"/>
    <property type="evidence" value="ECO:0007669"/>
    <property type="project" value="UniProtKB-KW"/>
</dbReference>
<feature type="domain" description="H15" evidence="9">
    <location>
        <begin position="156"/>
        <end position="231"/>
    </location>
</feature>
<dbReference type="GO" id="GO:0006334">
    <property type="term" value="P:nucleosome assembly"/>
    <property type="evidence" value="ECO:0007669"/>
    <property type="project" value="InterPro"/>
</dbReference>
<evidence type="ECO:0000256" key="1">
    <source>
        <dbReference type="ARBA" id="ARBA00004123"/>
    </source>
</evidence>
<dbReference type="InterPro" id="IPR036388">
    <property type="entry name" value="WH-like_DNA-bd_sf"/>
</dbReference>
<evidence type="ECO:0000259" key="9">
    <source>
        <dbReference type="PROSITE" id="PS51504"/>
    </source>
</evidence>
<dbReference type="InterPro" id="IPR036390">
    <property type="entry name" value="WH_DNA-bd_sf"/>
</dbReference>
<evidence type="ECO:0000256" key="2">
    <source>
        <dbReference type="ARBA" id="ARBA00004286"/>
    </source>
</evidence>
<gene>
    <name evidence="10" type="primary">HP1BP3_1</name>
    <name evidence="10" type="ORF">N1851_035216</name>
</gene>
<keyword evidence="7" id="KW-0539">Nucleus</keyword>
<dbReference type="Pfam" id="PF00538">
    <property type="entry name" value="Linker_histone"/>
    <property type="match status" value="3"/>
</dbReference>
<comment type="caution">
    <text evidence="10">The sequence shown here is derived from an EMBL/GenBank/DDBJ whole genome shotgun (WGS) entry which is preliminary data.</text>
</comment>
<evidence type="ECO:0000256" key="4">
    <source>
        <dbReference type="ARBA" id="ARBA00022454"/>
    </source>
</evidence>
<dbReference type="GO" id="GO:0005634">
    <property type="term" value="C:nucleus"/>
    <property type="evidence" value="ECO:0007669"/>
    <property type="project" value="UniProtKB-SubCell"/>
</dbReference>
<dbReference type="GO" id="GO:0031491">
    <property type="term" value="F:nucleosome binding"/>
    <property type="evidence" value="ECO:0007669"/>
    <property type="project" value="TreeGrafter"/>
</dbReference>
<feature type="compositionally biased region" description="Gly residues" evidence="8">
    <location>
        <begin position="12"/>
        <end position="25"/>
    </location>
</feature>
<organism evidence="10 11">
    <name type="scientific">Merluccius polli</name>
    <name type="common">Benguela hake</name>
    <name type="synonym">Merluccius cadenati</name>
    <dbReference type="NCBI Taxonomy" id="89951"/>
    <lineage>
        <taxon>Eukaryota</taxon>
        <taxon>Metazoa</taxon>
        <taxon>Chordata</taxon>
        <taxon>Craniata</taxon>
        <taxon>Vertebrata</taxon>
        <taxon>Euteleostomi</taxon>
        <taxon>Actinopterygii</taxon>
        <taxon>Neopterygii</taxon>
        <taxon>Teleostei</taxon>
        <taxon>Neoteleostei</taxon>
        <taxon>Acanthomorphata</taxon>
        <taxon>Zeiogadaria</taxon>
        <taxon>Gadariae</taxon>
        <taxon>Gadiformes</taxon>
        <taxon>Gadoidei</taxon>
        <taxon>Merlucciidae</taxon>
        <taxon>Merluccius</taxon>
    </lineage>
</organism>